<comment type="caution">
    <text evidence="1">The sequence shown here is derived from an EMBL/GenBank/DDBJ whole genome shotgun (WGS) entry which is preliminary data.</text>
</comment>
<dbReference type="Proteomes" id="UP000264719">
    <property type="component" value="Unassembled WGS sequence"/>
</dbReference>
<dbReference type="Gene3D" id="3.90.1170.20">
    <property type="entry name" value="Quinolinate phosphoribosyl transferase, N-terminal domain"/>
    <property type="match status" value="1"/>
</dbReference>
<gene>
    <name evidence="1" type="ORF">DCS45_16325</name>
</gene>
<sequence length="60" mass="6960">MLLDLRKINQLIDLWLDEDVNYYDLTAKIMVDDDAVAKFGMNAREPITLSGIKIAEMIFR</sequence>
<accession>A0A348WFV8</accession>
<reference evidence="1 2" key="1">
    <citation type="journal article" date="2018" name="Nat. Biotechnol.">
        <title>A standardized bacterial taxonomy based on genome phylogeny substantially revises the tree of life.</title>
        <authorList>
            <person name="Parks D.H."/>
            <person name="Chuvochina M."/>
            <person name="Waite D.W."/>
            <person name="Rinke C."/>
            <person name="Skarshewski A."/>
            <person name="Chaumeil P.A."/>
            <person name="Hugenholtz P."/>
        </authorList>
    </citation>
    <scope>NUCLEOTIDE SEQUENCE [LARGE SCALE GENOMIC DNA]</scope>
    <source>
        <strain evidence="1">UBA9169</strain>
    </source>
</reference>
<name>A0A348WFV8_9RHOB</name>
<dbReference type="AlphaFoldDB" id="A0A348WFV8"/>
<evidence type="ECO:0000313" key="1">
    <source>
        <dbReference type="EMBL" id="HAR53420.1"/>
    </source>
</evidence>
<dbReference type="InterPro" id="IPR037128">
    <property type="entry name" value="Quinolinate_PRibosylTase_N_sf"/>
</dbReference>
<protein>
    <submittedName>
        <fullName evidence="1">Nicotinate-nucleotide diphosphorylase (Carboxylating)</fullName>
    </submittedName>
</protein>
<feature type="non-terminal residue" evidence="1">
    <location>
        <position position="60"/>
    </location>
</feature>
<evidence type="ECO:0000313" key="2">
    <source>
        <dbReference type="Proteomes" id="UP000264719"/>
    </source>
</evidence>
<proteinExistence type="predicted"/>
<dbReference type="SUPFAM" id="SSF54675">
    <property type="entry name" value="Nicotinate/Quinolinate PRTase N-terminal domain-like"/>
    <property type="match status" value="1"/>
</dbReference>
<organism evidence="1 2">
    <name type="scientific">Roseovarius nubinhibens</name>
    <dbReference type="NCBI Taxonomy" id="314263"/>
    <lineage>
        <taxon>Bacteria</taxon>
        <taxon>Pseudomonadati</taxon>
        <taxon>Pseudomonadota</taxon>
        <taxon>Alphaproteobacteria</taxon>
        <taxon>Rhodobacterales</taxon>
        <taxon>Roseobacteraceae</taxon>
        <taxon>Roseovarius</taxon>
    </lineage>
</organism>
<dbReference type="EMBL" id="DMVW01000156">
    <property type="protein sequence ID" value="HAR53420.1"/>
    <property type="molecule type" value="Genomic_DNA"/>
</dbReference>
<dbReference type="GO" id="GO:0016763">
    <property type="term" value="F:pentosyltransferase activity"/>
    <property type="evidence" value="ECO:0007669"/>
    <property type="project" value="InterPro"/>
</dbReference>